<dbReference type="Proteomes" id="UP000306628">
    <property type="component" value="Unassembled WGS sequence"/>
</dbReference>
<dbReference type="PANTHER" id="PTHR12526:SF510">
    <property type="entry name" value="D-INOSITOL 3-PHOSPHATE GLYCOSYLTRANSFERASE"/>
    <property type="match status" value="1"/>
</dbReference>
<protein>
    <submittedName>
        <fullName evidence="4">Glycosyltransferase family 4 protein</fullName>
    </submittedName>
</protein>
<keyword evidence="5" id="KW-1185">Reference proteome</keyword>
<keyword evidence="2 4" id="KW-0808">Transferase</keyword>
<dbReference type="GO" id="GO:0016757">
    <property type="term" value="F:glycosyltransferase activity"/>
    <property type="evidence" value="ECO:0007669"/>
    <property type="project" value="UniProtKB-KW"/>
</dbReference>
<feature type="region of interest" description="Disordered" evidence="3">
    <location>
        <begin position="1"/>
        <end position="75"/>
    </location>
</feature>
<sequence>MGAGADPVQERRAGRRRGPDQGLRVPPSRPAGADHVLPAVRRLSGGARHRVRGRVRRRHTRAHGLRPGRGRGPFLARAQHLGVPGGRVLRDGRAGRAQGPGRSADAAGVPMKVLFCYRYGVIGGVSTQLLNRYTHFSAEFEVGVLYESDHGMVAHFPPGVARVAATDDAREAAIREAEPDVLVVIDSPSFLSAWQRAGSPGSLILEVHTTTANLSYLGDLAVRPDHIVTVSEYMRGKLGALGLSPISVVPNCLDERWYAETVPPALGSSPVAWIGKLDGHKRWRAAADLLDRIAAARPGVTPLLVGGYTAPASEVSALTTKLATSPALGSARWLPRVDYDMMPALYSAIGTNGGLTVSTTTDESFGMSVAEALVRGCPVIAPAVGALPEILPEEALYPPGAYAEAADKALRALSDAGFRAALLSTAQLVRERTHTEYALAAFRNVLQRSAKSAKVA</sequence>
<proteinExistence type="predicted"/>
<dbReference type="SUPFAM" id="SSF53756">
    <property type="entry name" value="UDP-Glycosyltransferase/glycogen phosphorylase"/>
    <property type="match status" value="1"/>
</dbReference>
<evidence type="ECO:0000256" key="1">
    <source>
        <dbReference type="ARBA" id="ARBA00022676"/>
    </source>
</evidence>
<dbReference type="EMBL" id="VCKX01000021">
    <property type="protein sequence ID" value="TMR36827.1"/>
    <property type="molecule type" value="Genomic_DNA"/>
</dbReference>
<dbReference type="AlphaFoldDB" id="A0A5S4GV44"/>
<dbReference type="PANTHER" id="PTHR12526">
    <property type="entry name" value="GLYCOSYLTRANSFERASE"/>
    <property type="match status" value="1"/>
</dbReference>
<evidence type="ECO:0000313" key="4">
    <source>
        <dbReference type="EMBL" id="TMR36827.1"/>
    </source>
</evidence>
<dbReference type="OrthoDB" id="9765330at2"/>
<evidence type="ECO:0000256" key="3">
    <source>
        <dbReference type="SAM" id="MobiDB-lite"/>
    </source>
</evidence>
<feature type="compositionally biased region" description="Basic residues" evidence="3">
    <location>
        <begin position="47"/>
        <end position="69"/>
    </location>
</feature>
<dbReference type="CDD" id="cd03801">
    <property type="entry name" value="GT4_PimA-like"/>
    <property type="match status" value="1"/>
</dbReference>
<comment type="caution">
    <text evidence="4">The sequence shown here is derived from an EMBL/GenBank/DDBJ whole genome shotgun (WGS) entry which is preliminary data.</text>
</comment>
<evidence type="ECO:0000313" key="5">
    <source>
        <dbReference type="Proteomes" id="UP000306628"/>
    </source>
</evidence>
<keyword evidence="1" id="KW-0328">Glycosyltransferase</keyword>
<evidence type="ECO:0000256" key="2">
    <source>
        <dbReference type="ARBA" id="ARBA00022679"/>
    </source>
</evidence>
<reference evidence="4 5" key="1">
    <citation type="submission" date="2019-05" db="EMBL/GenBank/DDBJ databases">
        <title>Draft genome sequence of Nonomuraea zeae DSM 100528.</title>
        <authorList>
            <person name="Saricaoglu S."/>
            <person name="Isik K."/>
        </authorList>
    </citation>
    <scope>NUCLEOTIDE SEQUENCE [LARGE SCALE GENOMIC DNA]</scope>
    <source>
        <strain evidence="4 5">DSM 100528</strain>
    </source>
</reference>
<organism evidence="4 5">
    <name type="scientific">Nonomuraea zeae</name>
    <dbReference type="NCBI Taxonomy" id="1642303"/>
    <lineage>
        <taxon>Bacteria</taxon>
        <taxon>Bacillati</taxon>
        <taxon>Actinomycetota</taxon>
        <taxon>Actinomycetes</taxon>
        <taxon>Streptosporangiales</taxon>
        <taxon>Streptosporangiaceae</taxon>
        <taxon>Nonomuraea</taxon>
    </lineage>
</organism>
<name>A0A5S4GV44_9ACTN</name>
<gene>
    <name evidence="4" type="ORF">ETD85_09635</name>
</gene>
<dbReference type="Gene3D" id="3.40.50.2000">
    <property type="entry name" value="Glycogen Phosphorylase B"/>
    <property type="match status" value="2"/>
</dbReference>
<accession>A0A5S4GV44</accession>
<dbReference type="Pfam" id="PF13692">
    <property type="entry name" value="Glyco_trans_1_4"/>
    <property type="match status" value="1"/>
</dbReference>